<dbReference type="Proteomes" id="UP000798662">
    <property type="component" value="Chromosome 3"/>
</dbReference>
<protein>
    <submittedName>
        <fullName evidence="1">Uncharacterized protein</fullName>
    </submittedName>
</protein>
<dbReference type="EMBL" id="CM020620">
    <property type="protein sequence ID" value="KAK1868735.1"/>
    <property type="molecule type" value="Genomic_DNA"/>
</dbReference>
<evidence type="ECO:0000313" key="1">
    <source>
        <dbReference type="EMBL" id="KAK1868735.1"/>
    </source>
</evidence>
<accession>A0ACC3CF55</accession>
<proteinExistence type="predicted"/>
<reference evidence="1" key="1">
    <citation type="submission" date="2019-11" db="EMBL/GenBank/DDBJ databases">
        <title>Nori genome reveals adaptations in red seaweeds to the harsh intertidal environment.</title>
        <authorList>
            <person name="Wang D."/>
            <person name="Mao Y."/>
        </authorList>
    </citation>
    <scope>NUCLEOTIDE SEQUENCE</scope>
    <source>
        <tissue evidence="1">Gametophyte</tissue>
    </source>
</reference>
<gene>
    <name evidence="1" type="ORF">I4F81_011218</name>
</gene>
<keyword evidence="2" id="KW-1185">Reference proteome</keyword>
<sequence length="1112" mass="112599">MAAPFLADAAVCRWLFLKDMGAADAEVLRCPAALAAAHLHTIRRVADCCNGGDPPRVDWSAAAGGSRSGSCAGGNPPGAATLPTSVVGGPVVADLRLVSRHINGFLVGIAVNAVVPPGEGERDGGEAANDGLTLMSPPQTLSRRWAAHCPTEGKVVLIEFGWMRDDNHAMVRLFTWTHGRRGSGVNVTTPVASFQGTVLTHAGARPGKLPPADIVARVSFEERSCSSCESLAAASSAGTTTPGADGACVGACASGCALPQGSVAAHVPTVSARKANVELSRCTDEVTESALSSTRHAGVGGIGFGGGFVGSGVGSVVGSGISSLVRTLSSNGSHTLSTSTSSGVRAVGSSGPQPLTTRVFVDIIASASVSCATITSTGAPSGGGAQSSSGSAVSTRLSNWEPQKRSLVVCHSAVDWRTPNLVSPALRALLSPLMEGPEVDRLLNEASSLFRTQHGRRPAGVDIPFSGSHERPPRWESAVAAPPRPRYSPRPPTSRSLDGGAASDGQGASGVSREAPLPSQGDPSRDVPPSQQTPMLFPAFGLPRSSGSKSGTVHVQPLLGQGVGGPPWPDLAGASPHSEVPVSPGVGMSSRQRRPSSLPPLLPVLSPSGTLDWRHPGAGTSPQAPPSGAHLSMGVPVGSSGSSRRLGAGASPGQVRATPSSTAPPHMSSVPPGVQVAERPLPLPLSAMQQASPYGPGSFGGVPVSPVGSGISPMSLAGMGVPLRGHGTAGSAVSPMSLSPVNPLVGGMPALPGGDHRGPLPSDGTPYGSVYGPPLGAAAAASDPRSLSTAHAPLLPPSGKAGGFRMRPSVVPPSGANAFSPPAFVLPRVWSSATNPAAGLPGATAGVVQSTLQPQAMLPMGANASHAEARDVAGASLPVGHPDPSLGGSFPASSLGGSYPEPPLPGHNGGAQAPMTSHAGARKLPTDDAEGLYPAAKRARISSPSTLSVPIPCDICGRNFATRGDRNRHQRTVHEKARRHPCTVPGCTAAFSESSHVRTHMRTVHERRRDFVCNICNTALSTRSVLAKHKRNVHDDYRPYQCTLCELRFSQRCDLVRHSRRAHSTSAPADGRLAADAADGTGGGAEPDGSALLPGAPSAGGVPSSAAPPRVY</sequence>
<evidence type="ECO:0000313" key="2">
    <source>
        <dbReference type="Proteomes" id="UP000798662"/>
    </source>
</evidence>
<comment type="caution">
    <text evidence="1">The sequence shown here is derived from an EMBL/GenBank/DDBJ whole genome shotgun (WGS) entry which is preliminary data.</text>
</comment>
<name>A0ACC3CF55_PYRYE</name>
<organism evidence="1 2">
    <name type="scientific">Pyropia yezoensis</name>
    <name type="common">Susabi-nori</name>
    <name type="synonym">Porphyra yezoensis</name>
    <dbReference type="NCBI Taxonomy" id="2788"/>
    <lineage>
        <taxon>Eukaryota</taxon>
        <taxon>Rhodophyta</taxon>
        <taxon>Bangiophyceae</taxon>
        <taxon>Bangiales</taxon>
        <taxon>Bangiaceae</taxon>
        <taxon>Pyropia</taxon>
    </lineage>
</organism>